<dbReference type="RefSeq" id="WP_289420803.1">
    <property type="nucleotide sequence ID" value="NZ_JAUCBE010000021.1"/>
</dbReference>
<evidence type="ECO:0000313" key="2">
    <source>
        <dbReference type="EMBL" id="MDM7455224.1"/>
    </source>
</evidence>
<reference evidence="2" key="1">
    <citation type="submission" date="2023-06" db="EMBL/GenBank/DDBJ databases">
        <title>Draft Genome Sequences of lactic acid bacteria strains isolated from fermented milk products.</title>
        <authorList>
            <person name="Elcheninov A.G."/>
            <person name="Klyukina A."/>
            <person name="Zayulina K.S."/>
            <person name="Gavirova L.A."/>
            <person name="Shcherbakova P.A."/>
            <person name="Shestakov A.I."/>
            <person name="Kublanov I.V."/>
            <person name="Kochetkova T.V."/>
        </authorList>
    </citation>
    <scope>NUCLEOTIDE SEQUENCE</scope>
    <source>
        <strain evidence="2">TOM.1374</strain>
    </source>
</reference>
<gene>
    <name evidence="2" type="ORF">QUF16_12770</name>
</gene>
<dbReference type="Proteomes" id="UP001231451">
    <property type="component" value="Unassembled WGS sequence"/>
</dbReference>
<evidence type="ECO:0000259" key="1">
    <source>
        <dbReference type="Pfam" id="PF06605"/>
    </source>
</evidence>
<evidence type="ECO:0000313" key="3">
    <source>
        <dbReference type="Proteomes" id="UP001231451"/>
    </source>
</evidence>
<proteinExistence type="predicted"/>
<dbReference type="EMBL" id="JAUCBG010000023">
    <property type="protein sequence ID" value="MDM7455224.1"/>
    <property type="molecule type" value="Genomic_DNA"/>
</dbReference>
<accession>A0AAP4JKK0</accession>
<dbReference type="Pfam" id="PF06605">
    <property type="entry name" value="Prophage_tail"/>
    <property type="match status" value="1"/>
</dbReference>
<comment type="caution">
    <text evidence="2">The sequence shown here is derived from an EMBL/GenBank/DDBJ whole genome shotgun (WGS) entry which is preliminary data.</text>
</comment>
<protein>
    <submittedName>
        <fullName evidence="2">Phage tail protein</fullName>
    </submittedName>
</protein>
<name>A0AAP4JKK0_LACPA</name>
<dbReference type="InterPro" id="IPR010572">
    <property type="entry name" value="Tail_dom"/>
</dbReference>
<feature type="domain" description="Tail spike" evidence="1">
    <location>
        <begin position="169"/>
        <end position="365"/>
    </location>
</feature>
<organism evidence="2 3">
    <name type="scientific">Lacticaseibacillus paracasei</name>
    <name type="common">Lactobacillus paracasei</name>
    <dbReference type="NCBI Taxonomy" id="1597"/>
    <lineage>
        <taxon>Bacteria</taxon>
        <taxon>Bacillati</taxon>
        <taxon>Bacillota</taxon>
        <taxon>Bacilli</taxon>
        <taxon>Lactobacillales</taxon>
        <taxon>Lactobacillaceae</taxon>
        <taxon>Lacticaseibacillus</taxon>
    </lineage>
</organism>
<dbReference type="AlphaFoldDB" id="A0AAP4JKK0"/>
<dbReference type="Gene3D" id="1.20.5.340">
    <property type="match status" value="1"/>
</dbReference>
<sequence>MYQVTIINNDKSIVIMRPGGSKTMLTSAEIKKDINSIPSFTFSMLPNNPGYNEIMPMVTRVRVVRIDTGDVLFDGRVLVPTNEMAETGAVTRSYTCEGALAFLHDVVPGYQTFTGTPATIIEQLVNVFNSRVDSFKQMQLGVMPESNQPQTLETTPEKDLYDTLHDFVVTTLGYDIRVRSANNGLFLDVKSQLGEVGKTVIRLGVNLQAIKAETDATGIITRVVPLGAVKDNASPEGSVQTRVNLTDAGKSLYVDIPDLINKYGVLEGVQVFDSAKTPDQLQDAVNSWISQQRPVVRKFAVTALDLSLIGRAPEDFKVYNFNRVINPPTQTDETMRIVGQTLDLIQPQNAELVIGNKFKSGVDYAVETAAENIKNQRLYGQLQQTVIGQSSLIVSLSKTAQEAQKSIVDLQGTVEKLQTDLSSADIASIKQSLGEIDTKLSGISSDIEELDKEVSEVKGAQKTDTGATLSTLEERIKVLEDNSNTEKGGKG</sequence>